<organism evidence="5">
    <name type="scientific">Ditylum brightwellii</name>
    <dbReference type="NCBI Taxonomy" id="49249"/>
    <lineage>
        <taxon>Eukaryota</taxon>
        <taxon>Sar</taxon>
        <taxon>Stramenopiles</taxon>
        <taxon>Ochrophyta</taxon>
        <taxon>Bacillariophyta</taxon>
        <taxon>Mediophyceae</taxon>
        <taxon>Lithodesmiophycidae</taxon>
        <taxon>Lithodesmiales</taxon>
        <taxon>Lithodesmiaceae</taxon>
        <taxon>Ditylum</taxon>
    </lineage>
</organism>
<dbReference type="PANTHER" id="PTHR12241">
    <property type="entry name" value="TUBULIN POLYGLUTAMYLASE"/>
    <property type="match status" value="1"/>
</dbReference>
<dbReference type="GO" id="GO:0015631">
    <property type="term" value="F:tubulin binding"/>
    <property type="evidence" value="ECO:0007669"/>
    <property type="project" value="TreeGrafter"/>
</dbReference>
<evidence type="ECO:0000256" key="2">
    <source>
        <dbReference type="ARBA" id="ARBA00022741"/>
    </source>
</evidence>
<dbReference type="PROSITE" id="PS51221">
    <property type="entry name" value="TTL"/>
    <property type="match status" value="1"/>
</dbReference>
<dbReference type="Gene3D" id="3.30.470.20">
    <property type="entry name" value="ATP-grasp fold, B domain"/>
    <property type="match status" value="1"/>
</dbReference>
<protein>
    <recommendedName>
        <fullName evidence="6">Tubulin--tyrosine ligase-like protein 9</fullName>
    </recommendedName>
</protein>
<dbReference type="GO" id="GO:0000226">
    <property type="term" value="P:microtubule cytoskeleton organization"/>
    <property type="evidence" value="ECO:0007669"/>
    <property type="project" value="TreeGrafter"/>
</dbReference>
<evidence type="ECO:0000256" key="3">
    <source>
        <dbReference type="ARBA" id="ARBA00022840"/>
    </source>
</evidence>
<evidence type="ECO:0000256" key="1">
    <source>
        <dbReference type="ARBA" id="ARBA00022598"/>
    </source>
</evidence>
<keyword evidence="1" id="KW-0436">Ligase</keyword>
<dbReference type="GO" id="GO:0005524">
    <property type="term" value="F:ATP binding"/>
    <property type="evidence" value="ECO:0007669"/>
    <property type="project" value="UniProtKB-KW"/>
</dbReference>
<keyword evidence="3" id="KW-0067">ATP-binding</keyword>
<sequence length="1109" mass="125322">MEGLDQSTSDLDFSSFPLLRVDQLKQHKMNTLISSEEKLDALIRTTDEESRDSVVLFASRLIDEIRKEIADRRVQSLLLGQDPEYSTNSGEDRLQQAPIEANEGFIEPSKLYGNTCELPRSSISMYRSTSAHDTSEHTTKTVHKYYPRSGQAHLVKSTTTKHLRYNNRRSLKPSKTSHTANADTQKTTYSSNQGIIRGKKPSTKKNPAGKNKKSSFLVGVGSQNGESFRGRAKKAADALRNRSFEQSESYKQHQIESQREERKKLATERMKLRCERQQAMEKRREKRALIARKKREMDIEHVRDQMKIAAENAKEQAEISGKSALEAIFDAAAAAAGVAERTSSLKQLSDFSESLSELDDDDLDSLSTKETNVSSVPSTLESANIPLQHDLLDKHKQICGTIRVPKEGLSCVENSAMNKEDASLTKSDGDVLKIDSYDPDVSDEGSLNKKLTSAQVKIISINSNEKHGLLPAEDEFDRHRYANNLSCPSPNKEQNEVEYGPFACFSNSSSNKSSPLLENESISDFLSVDLACQNAQFSLLKCSLVDGQNSNSCDDESHIFSREKSSLDGANKNMTSSAPCNTAISGERYQFSEMYPSFANIFTRFHKCSTSTRTVKGNSSSRVKFTSAEKTFELGECMMVQRKLIPAFLEIIEETIGSNIEKDRFFRVSSSREEVSSILRDALKQGRCASSWEELPSGEGIGASWNLLWTWSRPKLDYDSLVIFQKINHFRNVKGLTRKDLLKKNLQRFCTCASHEAHKGKQLKNVSKLMPLTYVLPQEYNAFVAAFLAMQKIAGNKSSNFWILKPVGLSRGRGISLINNIEDISYADPIVTQKYLLNPLLFLGYKFDLRLYILVTSFNPLEAFIYKQGFGRFGTQKFSVNPESIHDERIHLTNSSIQQQYWDDLDPRHPVVLAGANGGGNKVTLSWLFEKLKVQGFDTRKMWIRISDLCLKTLLCVEDDIPHQPNAFEVFGFDVIFDEQLSPWLIEVNSSPSLARETDLDTRIKEDLIYDTVILVNPPAFNRVALFDICQRRCSQQCRDRNGKNLRKHISEKDQLENDLREILTNKLPRKYGELPRADLKGSYERLAPGTPSFERMKKAHSSYLDTLT</sequence>
<accession>A0A7S4UHI1</accession>
<dbReference type="GO" id="GO:0070740">
    <property type="term" value="F:tubulin-glutamic acid ligase activity"/>
    <property type="evidence" value="ECO:0007669"/>
    <property type="project" value="TreeGrafter"/>
</dbReference>
<dbReference type="Pfam" id="PF03133">
    <property type="entry name" value="TTL"/>
    <property type="match status" value="1"/>
</dbReference>
<evidence type="ECO:0000313" key="5">
    <source>
        <dbReference type="EMBL" id="CAE4584110.1"/>
    </source>
</evidence>
<keyword evidence="2" id="KW-0547">Nucleotide-binding</keyword>
<dbReference type="EMBL" id="HBNS01003752">
    <property type="protein sequence ID" value="CAE4584110.1"/>
    <property type="molecule type" value="Transcribed_RNA"/>
</dbReference>
<feature type="region of interest" description="Disordered" evidence="4">
    <location>
        <begin position="165"/>
        <end position="263"/>
    </location>
</feature>
<dbReference type="GO" id="GO:0036064">
    <property type="term" value="C:ciliary basal body"/>
    <property type="evidence" value="ECO:0007669"/>
    <property type="project" value="TreeGrafter"/>
</dbReference>
<feature type="compositionally biased region" description="Basic and acidic residues" evidence="4">
    <location>
        <begin position="234"/>
        <end position="263"/>
    </location>
</feature>
<gene>
    <name evidence="5" type="ORF">DBRI00130_LOCUS3045</name>
</gene>
<proteinExistence type="predicted"/>
<name>A0A7S4UHI1_9STRA</name>
<dbReference type="PANTHER" id="PTHR12241:SF155">
    <property type="entry name" value="TUBULIN-TYROSINE LIGASE FAMILY PROTEIN"/>
    <property type="match status" value="1"/>
</dbReference>
<reference evidence="5" key="1">
    <citation type="submission" date="2021-01" db="EMBL/GenBank/DDBJ databases">
        <authorList>
            <person name="Corre E."/>
            <person name="Pelletier E."/>
            <person name="Niang G."/>
            <person name="Scheremetjew M."/>
            <person name="Finn R."/>
            <person name="Kale V."/>
            <person name="Holt S."/>
            <person name="Cochrane G."/>
            <person name="Meng A."/>
            <person name="Brown T."/>
            <person name="Cohen L."/>
        </authorList>
    </citation>
    <scope>NUCLEOTIDE SEQUENCE</scope>
    <source>
        <strain evidence="5">GSO104</strain>
    </source>
</reference>
<evidence type="ECO:0008006" key="6">
    <source>
        <dbReference type="Google" id="ProtNLM"/>
    </source>
</evidence>
<dbReference type="SUPFAM" id="SSF56059">
    <property type="entry name" value="Glutathione synthetase ATP-binding domain-like"/>
    <property type="match status" value="1"/>
</dbReference>
<feature type="compositionally biased region" description="Polar residues" evidence="4">
    <location>
        <begin position="173"/>
        <end position="194"/>
    </location>
</feature>
<dbReference type="InterPro" id="IPR004344">
    <property type="entry name" value="TTL/TTLL_fam"/>
</dbReference>
<evidence type="ECO:0000256" key="4">
    <source>
        <dbReference type="SAM" id="MobiDB-lite"/>
    </source>
</evidence>
<dbReference type="AlphaFoldDB" id="A0A7S4UHI1"/>